<dbReference type="PANTHER" id="PTHR42879:SF2">
    <property type="entry name" value="3-OXOACYL-[ACYL-CARRIER-PROTEIN] REDUCTASE FABG"/>
    <property type="match status" value="1"/>
</dbReference>
<accession>A0A934INZ7</accession>
<reference evidence="2" key="1">
    <citation type="submission" date="2020-12" db="EMBL/GenBank/DDBJ databases">
        <title>Bacterial taxonomy.</title>
        <authorList>
            <person name="Pan X."/>
        </authorList>
    </citation>
    <scope>NUCLEOTIDE SEQUENCE</scope>
    <source>
        <strain evidence="2">B2012</strain>
    </source>
</reference>
<dbReference type="CDD" id="cd05233">
    <property type="entry name" value="SDR_c"/>
    <property type="match status" value="1"/>
</dbReference>
<dbReference type="RefSeq" id="WP_198880830.1">
    <property type="nucleotide sequence ID" value="NZ_JAEKJA010000003.1"/>
</dbReference>
<dbReference type="AlphaFoldDB" id="A0A934INZ7"/>
<dbReference type="InterPro" id="IPR020904">
    <property type="entry name" value="Sc_DH/Rdtase_CS"/>
</dbReference>
<dbReference type="InterPro" id="IPR050259">
    <property type="entry name" value="SDR"/>
</dbReference>
<keyword evidence="3" id="KW-1185">Reference proteome</keyword>
<name>A0A934INZ7_9HYPH</name>
<dbReference type="InterPro" id="IPR036291">
    <property type="entry name" value="NAD(P)-bd_dom_sf"/>
</dbReference>
<evidence type="ECO:0000313" key="2">
    <source>
        <dbReference type="EMBL" id="MBJ3774924.1"/>
    </source>
</evidence>
<dbReference type="PRINTS" id="PR00080">
    <property type="entry name" value="SDRFAMILY"/>
</dbReference>
<evidence type="ECO:0000256" key="1">
    <source>
        <dbReference type="ARBA" id="ARBA00006484"/>
    </source>
</evidence>
<dbReference type="PROSITE" id="PS00061">
    <property type="entry name" value="ADH_SHORT"/>
    <property type="match status" value="1"/>
</dbReference>
<dbReference type="InterPro" id="IPR002347">
    <property type="entry name" value="SDR_fam"/>
</dbReference>
<dbReference type="EMBL" id="JAEKJA010000003">
    <property type="protein sequence ID" value="MBJ3774924.1"/>
    <property type="molecule type" value="Genomic_DNA"/>
</dbReference>
<organism evidence="2 3">
    <name type="scientific">Acuticoccus mangrovi</name>
    <dbReference type="NCBI Taxonomy" id="2796142"/>
    <lineage>
        <taxon>Bacteria</taxon>
        <taxon>Pseudomonadati</taxon>
        <taxon>Pseudomonadota</taxon>
        <taxon>Alphaproteobacteria</taxon>
        <taxon>Hyphomicrobiales</taxon>
        <taxon>Amorphaceae</taxon>
        <taxon>Acuticoccus</taxon>
    </lineage>
</organism>
<dbReference type="PRINTS" id="PR00081">
    <property type="entry name" value="GDHRDH"/>
</dbReference>
<comment type="caution">
    <text evidence="2">The sequence shown here is derived from an EMBL/GenBank/DDBJ whole genome shotgun (WGS) entry which is preliminary data.</text>
</comment>
<gene>
    <name evidence="2" type="ORF">JCR33_04450</name>
</gene>
<protein>
    <submittedName>
        <fullName evidence="2">SDR family oxidoreductase</fullName>
    </submittedName>
</protein>
<sequence length="245" mass="25246">MDDLSGKTAVVTGAAQGIGAAIARRLSKAGATLHLADINEAGVAALAAELGNATAHKTDISDPASVAALFETVGAAGGLDILVNNAAIVPFVAWDDVDLAHWKRIIDTNLTGVFLMSRAATDMMRANEVKGRVINICSNTIFAGTPNMAAYVAAKGGVFGFTRALATEIGKYGITVNAVTPGLTASDGVMASPHKEAFGFVEMLQAIPGQGKPEDIAPVVAFLATDEAHWITGQTINVDAGMVRW</sequence>
<dbReference type="GO" id="GO:0032787">
    <property type="term" value="P:monocarboxylic acid metabolic process"/>
    <property type="evidence" value="ECO:0007669"/>
    <property type="project" value="UniProtKB-ARBA"/>
</dbReference>
<dbReference type="PANTHER" id="PTHR42879">
    <property type="entry name" value="3-OXOACYL-(ACYL-CARRIER-PROTEIN) REDUCTASE"/>
    <property type="match status" value="1"/>
</dbReference>
<dbReference type="Proteomes" id="UP000609531">
    <property type="component" value="Unassembled WGS sequence"/>
</dbReference>
<dbReference type="FunFam" id="3.40.50.720:FF:000084">
    <property type="entry name" value="Short-chain dehydrogenase reductase"/>
    <property type="match status" value="1"/>
</dbReference>
<dbReference type="Gene3D" id="3.40.50.720">
    <property type="entry name" value="NAD(P)-binding Rossmann-like Domain"/>
    <property type="match status" value="1"/>
</dbReference>
<proteinExistence type="inferred from homology"/>
<evidence type="ECO:0000313" key="3">
    <source>
        <dbReference type="Proteomes" id="UP000609531"/>
    </source>
</evidence>
<comment type="similarity">
    <text evidence="1">Belongs to the short-chain dehydrogenases/reductases (SDR) family.</text>
</comment>
<dbReference type="Pfam" id="PF13561">
    <property type="entry name" value="adh_short_C2"/>
    <property type="match status" value="1"/>
</dbReference>
<dbReference type="SUPFAM" id="SSF51735">
    <property type="entry name" value="NAD(P)-binding Rossmann-fold domains"/>
    <property type="match status" value="1"/>
</dbReference>